<evidence type="ECO:0000313" key="2">
    <source>
        <dbReference type="Proteomes" id="UP000276254"/>
    </source>
</evidence>
<proteinExistence type="predicted"/>
<dbReference type="InterPro" id="IPR008567">
    <property type="entry name" value="BKACE"/>
</dbReference>
<protein>
    <recommendedName>
        <fullName evidence="3">3-keto-5-aminohexanoate cleavage protein</fullName>
    </recommendedName>
</protein>
<keyword evidence="1" id="KW-0614">Plasmid</keyword>
<dbReference type="InterPro" id="IPR013785">
    <property type="entry name" value="Aldolase_TIM"/>
</dbReference>
<reference evidence="1 2" key="1">
    <citation type="submission" date="2018-09" db="EMBL/GenBank/DDBJ databases">
        <title>Sphingomonas peninsula sp. nov., isolated from fildes peninsula, Antarctic soil.</title>
        <authorList>
            <person name="Yingchao G."/>
        </authorList>
    </citation>
    <scope>NUCLEOTIDE SEQUENCE [LARGE SCALE GENOMIC DNA]</scope>
    <source>
        <strain evidence="1 2">YZ-8</strain>
        <plasmid evidence="1 2">unnamed1</plasmid>
    </source>
</reference>
<evidence type="ECO:0008006" key="3">
    <source>
        <dbReference type="Google" id="ProtNLM"/>
    </source>
</evidence>
<dbReference type="EMBL" id="CP032828">
    <property type="protein sequence ID" value="AYJ85477.1"/>
    <property type="molecule type" value="Genomic_DNA"/>
</dbReference>
<name>A0A494T832_SPHPE</name>
<dbReference type="Gene3D" id="3.20.20.70">
    <property type="entry name" value="Aldolase class I"/>
    <property type="match status" value="1"/>
</dbReference>
<keyword evidence="2" id="KW-1185">Reference proteome</keyword>
<evidence type="ECO:0000313" key="1">
    <source>
        <dbReference type="EMBL" id="AYJ85477.1"/>
    </source>
</evidence>
<dbReference type="Proteomes" id="UP000276254">
    <property type="component" value="Plasmid unnamed1"/>
</dbReference>
<dbReference type="OrthoDB" id="9805277at2"/>
<dbReference type="KEGG" id="spha:D3Y57_03660"/>
<dbReference type="GO" id="GO:0043720">
    <property type="term" value="F:3-keto-5-aminohexanoate cleavage activity"/>
    <property type="evidence" value="ECO:0007669"/>
    <property type="project" value="InterPro"/>
</dbReference>
<gene>
    <name evidence="1" type="ORF">D3Y57_03660</name>
</gene>
<dbReference type="Pfam" id="PF05853">
    <property type="entry name" value="BKACE"/>
    <property type="match status" value="1"/>
</dbReference>
<accession>A0A494T832</accession>
<geneLocation type="plasmid" evidence="1">
    <name>unnamed1</name>
</geneLocation>
<sequence length="301" mass="33338">MYNKSNSPVVLEAAITPLRRGEPVQRMEKTIADARACLAAGAAIIHHHHDFRAPREEGVKQMVAIERAILETYPDALMYGDYLKGDELWEKNAHLRPMFDDGVLRMFAIDPGITQFDILDERGLPTNSNLNGLTYAQSFEMVQFAQKTDVPMSLGIYEPGQLRWVRAYAERNMFPAGTIIKLYFGGPYTMGLHKVKGVNFGMHPTKEALDIYLSMMEGIDLPWIVSCQAGVLLDTPVARYALERGGHLRVGIEDTAGGTEMTNVETVDAARALAAEVGRPVAEGRDAKNLLKAKQRSFADA</sequence>
<organism evidence="1 2">
    <name type="scientific">Sphingomonas paeninsulae</name>
    <dbReference type="NCBI Taxonomy" id="2319844"/>
    <lineage>
        <taxon>Bacteria</taxon>
        <taxon>Pseudomonadati</taxon>
        <taxon>Pseudomonadota</taxon>
        <taxon>Alphaproteobacteria</taxon>
        <taxon>Sphingomonadales</taxon>
        <taxon>Sphingomonadaceae</taxon>
        <taxon>Sphingomonas</taxon>
    </lineage>
</organism>
<dbReference type="AlphaFoldDB" id="A0A494T832"/>